<protein>
    <submittedName>
        <fullName evidence="2">TIGR03086 family metal-binding protein</fullName>
    </submittedName>
</protein>
<dbReference type="EMBL" id="BAAANN010000018">
    <property type="protein sequence ID" value="GAA1968210.1"/>
    <property type="molecule type" value="Genomic_DNA"/>
</dbReference>
<feature type="region of interest" description="Disordered" evidence="1">
    <location>
        <begin position="172"/>
        <end position="197"/>
    </location>
</feature>
<dbReference type="InterPro" id="IPR017520">
    <property type="entry name" value="CHP03086"/>
</dbReference>
<dbReference type="NCBIfam" id="TIGR03086">
    <property type="entry name" value="TIGR03086 family metal-binding protein"/>
    <property type="match status" value="1"/>
</dbReference>
<evidence type="ECO:0000256" key="1">
    <source>
        <dbReference type="SAM" id="MobiDB-lite"/>
    </source>
</evidence>
<dbReference type="InterPro" id="IPR017517">
    <property type="entry name" value="Maleyloyr_isom"/>
</dbReference>
<gene>
    <name evidence="2" type="ORF">GCM10009754_46420</name>
</gene>
<dbReference type="SUPFAM" id="SSF109854">
    <property type="entry name" value="DinB/YfiT-like putative metalloenzymes"/>
    <property type="match status" value="1"/>
</dbReference>
<name>A0ABN2RFT1_9PSEU</name>
<proteinExistence type="predicted"/>
<keyword evidence="3" id="KW-1185">Reference proteome</keyword>
<sequence>MQDEGMTTTTDPRPLYDRALTWVRSLATGLPAELSAPTPCAEFDVRTLLGHLVATVDRARVVGEGGDVFSCPLVVTGVEDWPGALAGAAEKMQAVWQDDAVLDREVTVPWGKVSGRAALWGYLNEALVHGWDLAVAIGADEEADPELAEAALTVAKQFIPAEHRGDQIPFAPVVAPRPGAGPTERLANWSGHHRQAG</sequence>
<evidence type="ECO:0000313" key="3">
    <source>
        <dbReference type="Proteomes" id="UP001501116"/>
    </source>
</evidence>
<reference evidence="2 3" key="1">
    <citation type="journal article" date="2019" name="Int. J. Syst. Evol. Microbiol.">
        <title>The Global Catalogue of Microorganisms (GCM) 10K type strain sequencing project: providing services to taxonomists for standard genome sequencing and annotation.</title>
        <authorList>
            <consortium name="The Broad Institute Genomics Platform"/>
            <consortium name="The Broad Institute Genome Sequencing Center for Infectious Disease"/>
            <person name="Wu L."/>
            <person name="Ma J."/>
        </authorList>
    </citation>
    <scope>NUCLEOTIDE SEQUENCE [LARGE SCALE GENOMIC DNA]</scope>
    <source>
        <strain evidence="2 3">JCM 14545</strain>
    </source>
</reference>
<dbReference type="InterPro" id="IPR034660">
    <property type="entry name" value="DinB/YfiT-like"/>
</dbReference>
<organism evidence="2 3">
    <name type="scientific">Amycolatopsis minnesotensis</name>
    <dbReference type="NCBI Taxonomy" id="337894"/>
    <lineage>
        <taxon>Bacteria</taxon>
        <taxon>Bacillati</taxon>
        <taxon>Actinomycetota</taxon>
        <taxon>Actinomycetes</taxon>
        <taxon>Pseudonocardiales</taxon>
        <taxon>Pseudonocardiaceae</taxon>
        <taxon>Amycolatopsis</taxon>
    </lineage>
</organism>
<accession>A0ABN2RFT1</accession>
<evidence type="ECO:0000313" key="2">
    <source>
        <dbReference type="EMBL" id="GAA1968210.1"/>
    </source>
</evidence>
<dbReference type="NCBIfam" id="TIGR03083">
    <property type="entry name" value="maleylpyruvate isomerase family mycothiol-dependent enzyme"/>
    <property type="match status" value="1"/>
</dbReference>
<dbReference type="Proteomes" id="UP001501116">
    <property type="component" value="Unassembled WGS sequence"/>
</dbReference>
<feature type="compositionally biased region" description="Low complexity" evidence="1">
    <location>
        <begin position="172"/>
        <end position="182"/>
    </location>
</feature>
<comment type="caution">
    <text evidence="2">The sequence shown here is derived from an EMBL/GenBank/DDBJ whole genome shotgun (WGS) entry which is preliminary data.</text>
</comment>